<dbReference type="SMART" id="SM00448">
    <property type="entry name" value="REC"/>
    <property type="match status" value="1"/>
</dbReference>
<evidence type="ECO:0000256" key="4">
    <source>
        <dbReference type="ARBA" id="ARBA00023015"/>
    </source>
</evidence>
<dbReference type="Pfam" id="PF00072">
    <property type="entry name" value="Response_reg"/>
    <property type="match status" value="1"/>
</dbReference>
<keyword evidence="6" id="KW-0804">Transcription</keyword>
<dbReference type="FunFam" id="1.10.10.10:FF:000018">
    <property type="entry name" value="DNA-binding response regulator ResD"/>
    <property type="match status" value="1"/>
</dbReference>
<dbReference type="RefSeq" id="WP_213542110.1">
    <property type="nucleotide sequence ID" value="NZ_AP023418.1"/>
</dbReference>
<evidence type="ECO:0000313" key="13">
    <source>
        <dbReference type="Proteomes" id="UP000681035"/>
    </source>
</evidence>
<feature type="domain" description="Response regulatory" evidence="10">
    <location>
        <begin position="3"/>
        <end position="116"/>
    </location>
</feature>
<keyword evidence="13" id="KW-1185">Reference proteome</keyword>
<dbReference type="InterPro" id="IPR039420">
    <property type="entry name" value="WalR-like"/>
</dbReference>
<dbReference type="GO" id="GO:0000976">
    <property type="term" value="F:transcription cis-regulatory region binding"/>
    <property type="evidence" value="ECO:0007669"/>
    <property type="project" value="TreeGrafter"/>
</dbReference>
<dbReference type="AlphaFoldDB" id="A0A810PZ45"/>
<dbReference type="SUPFAM" id="SSF52172">
    <property type="entry name" value="CheY-like"/>
    <property type="match status" value="1"/>
</dbReference>
<evidence type="ECO:0000313" key="12">
    <source>
        <dbReference type="EMBL" id="BCK81368.1"/>
    </source>
</evidence>
<dbReference type="InterPro" id="IPR036388">
    <property type="entry name" value="WH-like_DNA-bd_sf"/>
</dbReference>
<dbReference type="GO" id="GO:0000156">
    <property type="term" value="F:phosphorelay response regulator activity"/>
    <property type="evidence" value="ECO:0007669"/>
    <property type="project" value="TreeGrafter"/>
</dbReference>
<keyword evidence="5 9" id="KW-0238">DNA-binding</keyword>
<feature type="DNA-binding region" description="OmpR/PhoB-type" evidence="9">
    <location>
        <begin position="127"/>
        <end position="225"/>
    </location>
</feature>
<evidence type="ECO:0000256" key="3">
    <source>
        <dbReference type="ARBA" id="ARBA00023012"/>
    </source>
</evidence>
<accession>A0A810PZ45</accession>
<dbReference type="InterPro" id="IPR001789">
    <property type="entry name" value="Sig_transdc_resp-reg_receiver"/>
</dbReference>
<dbReference type="EMBL" id="AP023418">
    <property type="protein sequence ID" value="BCK81368.1"/>
    <property type="molecule type" value="Genomic_DNA"/>
</dbReference>
<dbReference type="PROSITE" id="PS50110">
    <property type="entry name" value="RESPONSE_REGULATORY"/>
    <property type="match status" value="1"/>
</dbReference>
<dbReference type="Gene3D" id="3.40.50.2300">
    <property type="match status" value="1"/>
</dbReference>
<comment type="caution">
    <text evidence="8">Lacks conserved residue(s) required for the propagation of feature annotation.</text>
</comment>
<evidence type="ECO:0000256" key="1">
    <source>
        <dbReference type="ARBA" id="ARBA00018672"/>
    </source>
</evidence>
<dbReference type="GO" id="GO:0006355">
    <property type="term" value="P:regulation of DNA-templated transcription"/>
    <property type="evidence" value="ECO:0007669"/>
    <property type="project" value="InterPro"/>
</dbReference>
<dbReference type="InterPro" id="IPR001867">
    <property type="entry name" value="OmpR/PhoB-type_DNA-bd"/>
</dbReference>
<feature type="domain" description="OmpR/PhoB-type" evidence="11">
    <location>
        <begin position="127"/>
        <end position="225"/>
    </location>
</feature>
<evidence type="ECO:0000259" key="10">
    <source>
        <dbReference type="PROSITE" id="PS50110"/>
    </source>
</evidence>
<dbReference type="CDD" id="cd00383">
    <property type="entry name" value="trans_reg_C"/>
    <property type="match status" value="1"/>
</dbReference>
<dbReference type="GO" id="GO:0032993">
    <property type="term" value="C:protein-DNA complex"/>
    <property type="evidence" value="ECO:0007669"/>
    <property type="project" value="TreeGrafter"/>
</dbReference>
<evidence type="ECO:0000256" key="6">
    <source>
        <dbReference type="ARBA" id="ARBA00023163"/>
    </source>
</evidence>
<evidence type="ECO:0000256" key="5">
    <source>
        <dbReference type="ARBA" id="ARBA00023125"/>
    </source>
</evidence>
<dbReference type="Pfam" id="PF00486">
    <property type="entry name" value="Trans_reg_C"/>
    <property type="match status" value="1"/>
</dbReference>
<dbReference type="PROSITE" id="PS51755">
    <property type="entry name" value="OMPR_PHOB"/>
    <property type="match status" value="1"/>
</dbReference>
<dbReference type="PANTHER" id="PTHR48111">
    <property type="entry name" value="REGULATOR OF RPOS"/>
    <property type="match status" value="1"/>
</dbReference>
<comment type="function">
    <text evidence="7">May play the central regulatory role in sporulation. It may be an element of the effector pathway responsible for the activation of sporulation genes in response to nutritional stress. Spo0A may act in concert with spo0H (a sigma factor) to control the expression of some genes that are critical to the sporulation process.</text>
</comment>
<dbReference type="GO" id="GO:0005829">
    <property type="term" value="C:cytosol"/>
    <property type="evidence" value="ECO:0007669"/>
    <property type="project" value="TreeGrafter"/>
</dbReference>
<dbReference type="InterPro" id="IPR011006">
    <property type="entry name" value="CheY-like_superfamily"/>
</dbReference>
<dbReference type="Gene3D" id="6.10.250.690">
    <property type="match status" value="1"/>
</dbReference>
<organism evidence="12 13">
    <name type="scientific">Vescimonas coprocola</name>
    <dbReference type="NCBI Taxonomy" id="2714355"/>
    <lineage>
        <taxon>Bacteria</taxon>
        <taxon>Bacillati</taxon>
        <taxon>Bacillota</taxon>
        <taxon>Clostridia</taxon>
        <taxon>Eubacteriales</taxon>
        <taxon>Oscillospiraceae</taxon>
        <taxon>Vescimonas</taxon>
    </lineage>
</organism>
<proteinExistence type="predicted"/>
<evidence type="ECO:0000256" key="9">
    <source>
        <dbReference type="PROSITE-ProRule" id="PRU01091"/>
    </source>
</evidence>
<evidence type="ECO:0000259" key="11">
    <source>
        <dbReference type="PROSITE" id="PS51755"/>
    </source>
</evidence>
<evidence type="ECO:0000256" key="7">
    <source>
        <dbReference type="ARBA" id="ARBA00024867"/>
    </source>
</evidence>
<gene>
    <name evidence="12" type="ORF">MM50RIKEN_11310</name>
</gene>
<keyword evidence="3" id="KW-0902">Two-component regulatory system</keyword>
<sequence length="227" mass="25575">MYRILVCDDEKEIVSSLTACLTAEGYQVVTARTGWEVLNILSKQHIHLALLGTKLPGLDGLTTVTRLRQMHDLPVILLTSGTDSTENILGLTIGADDYITKPFQQAELLVRIRCHLRRYLHLSPPSPETLTVGDITLDDDARAVTVNDEPVSLTPLEYDILKFLMQHPCKVFSPQEIYRRVWREPPAAENSVAVHIRHIREKIEVDPSNPRYVTVVWGKGYKIEAGV</sequence>
<dbReference type="PANTHER" id="PTHR48111:SF2">
    <property type="entry name" value="RESPONSE REGULATOR SAER"/>
    <property type="match status" value="1"/>
</dbReference>
<dbReference type="Proteomes" id="UP000681035">
    <property type="component" value="Chromosome"/>
</dbReference>
<reference evidence="12" key="1">
    <citation type="submission" date="2020-09" db="EMBL/GenBank/DDBJ databases">
        <title>New species isolated from human feces.</title>
        <authorList>
            <person name="Kitahara M."/>
            <person name="Shigeno Y."/>
            <person name="Shime M."/>
            <person name="Matsumoto Y."/>
            <person name="Nakamura S."/>
            <person name="Motooka D."/>
            <person name="Fukuoka S."/>
            <person name="Nishikawa H."/>
            <person name="Benno Y."/>
        </authorList>
    </citation>
    <scope>NUCLEOTIDE SEQUENCE</scope>
    <source>
        <strain evidence="12">MM50</strain>
    </source>
</reference>
<dbReference type="SMART" id="SM00862">
    <property type="entry name" value="Trans_reg_C"/>
    <property type="match status" value="1"/>
</dbReference>
<evidence type="ECO:0000256" key="8">
    <source>
        <dbReference type="PROSITE-ProRule" id="PRU00169"/>
    </source>
</evidence>
<name>A0A810PZ45_9FIRM</name>
<dbReference type="Gene3D" id="1.10.10.10">
    <property type="entry name" value="Winged helix-like DNA-binding domain superfamily/Winged helix DNA-binding domain"/>
    <property type="match status" value="1"/>
</dbReference>
<evidence type="ECO:0000256" key="2">
    <source>
        <dbReference type="ARBA" id="ARBA00022553"/>
    </source>
</evidence>
<protein>
    <recommendedName>
        <fullName evidence="1">Stage 0 sporulation protein A homolog</fullName>
    </recommendedName>
</protein>
<keyword evidence="4" id="KW-0805">Transcription regulation</keyword>
<dbReference type="KEGG" id="vcop:MM50RIKEN_11310"/>
<keyword evidence="2" id="KW-0597">Phosphoprotein</keyword>